<dbReference type="GeneID" id="101854293"/>
<evidence type="ECO:0000313" key="2">
    <source>
        <dbReference type="Proteomes" id="UP000694888"/>
    </source>
</evidence>
<gene>
    <name evidence="3" type="primary">LOC101854293</name>
</gene>
<proteinExistence type="predicted"/>
<organism evidence="2 3">
    <name type="scientific">Aplysia californica</name>
    <name type="common">California sea hare</name>
    <dbReference type="NCBI Taxonomy" id="6500"/>
    <lineage>
        <taxon>Eukaryota</taxon>
        <taxon>Metazoa</taxon>
        <taxon>Spiralia</taxon>
        <taxon>Lophotrochozoa</taxon>
        <taxon>Mollusca</taxon>
        <taxon>Gastropoda</taxon>
        <taxon>Heterobranchia</taxon>
        <taxon>Euthyneura</taxon>
        <taxon>Tectipleura</taxon>
        <taxon>Aplysiida</taxon>
        <taxon>Aplysioidea</taxon>
        <taxon>Aplysiidae</taxon>
        <taxon>Aplysia</taxon>
    </lineage>
</organism>
<feature type="region of interest" description="Disordered" evidence="1">
    <location>
        <begin position="26"/>
        <end position="51"/>
    </location>
</feature>
<evidence type="ECO:0000256" key="1">
    <source>
        <dbReference type="SAM" id="MobiDB-lite"/>
    </source>
</evidence>
<accession>A0ABM0K7A6</accession>
<evidence type="ECO:0000313" key="3">
    <source>
        <dbReference type="RefSeq" id="XP_005110436.1"/>
    </source>
</evidence>
<dbReference type="RefSeq" id="XP_005110436.1">
    <property type="nucleotide sequence ID" value="XM_005110379.2"/>
</dbReference>
<keyword evidence="2" id="KW-1185">Reference proteome</keyword>
<protein>
    <submittedName>
        <fullName evidence="3">Uncharacterized protein LOC101854293</fullName>
    </submittedName>
</protein>
<sequence>MDWLHGTVKSVFKRLDASVKARLTNKKRGKPCVTATPSSKSQRVSSPDKIHSSSVRRQCGMFGGRGGYLSRSSCGGLSAKEDLEPFMSRNMYSLYERVAVSPEPGCEFGVVLP</sequence>
<feature type="compositionally biased region" description="Polar residues" evidence="1">
    <location>
        <begin position="35"/>
        <end position="45"/>
    </location>
</feature>
<reference evidence="3" key="1">
    <citation type="submission" date="2025-08" db="UniProtKB">
        <authorList>
            <consortium name="RefSeq"/>
        </authorList>
    </citation>
    <scope>IDENTIFICATION</scope>
</reference>
<dbReference type="Proteomes" id="UP000694888">
    <property type="component" value="Unplaced"/>
</dbReference>
<name>A0ABM0K7A6_APLCA</name>